<dbReference type="GO" id="GO:0004165">
    <property type="term" value="F:delta(3)-delta(2)-enoyl-CoA isomerase activity"/>
    <property type="evidence" value="ECO:0007669"/>
    <property type="project" value="UniProtKB-EC"/>
</dbReference>
<name>A0AAN7YJU1_9EURO</name>
<keyword evidence="5 6" id="KW-0413">Isomerase</keyword>
<sequence length="375" mass="41055">MSGPSDKELQNEVTLTYKGRVAIITFDRTKKLNAMTQQHYYRISCLLREVALRDEVVITVLTGTGRFFSAGADVGSARPPVDPNTQNSTDADKTRRDIMSGFVANNLDLTRSVYMHPKILVAALNGPAVGISAALLGFCDFIYAAPHTYFLTPFSSLGLVAEGGASYGLVQRMGISTANEALMMSRKISCEKLVHCGFVNKVFQGKDQNDSEGFLKQVLDELDDKLGSHLNSESLLGIKKLVRAPYEEALEAQGVREVMAGMSVFLKGAPQEEFRKLASGEKRHKFQFPAAHVIRKDAKWAGSPMNKLDILEVSLICLRTSHSAVLSLKQNLSAHPQSDNAWTQCSSCGCINSYILAIDHFASCRPSKLSTVTKN</sequence>
<keyword evidence="4" id="KW-0576">Peroxisome</keyword>
<dbReference type="EMBL" id="JAVRRJ010000001">
    <property type="protein sequence ID" value="KAK5090813.1"/>
    <property type="molecule type" value="Genomic_DNA"/>
</dbReference>
<evidence type="ECO:0000256" key="5">
    <source>
        <dbReference type="ARBA" id="ARBA00023235"/>
    </source>
</evidence>
<dbReference type="PANTHER" id="PTHR43684:SF1">
    <property type="entry name" value="ENOYL-COA DELTA ISOMERASE 2"/>
    <property type="match status" value="1"/>
</dbReference>
<comment type="similarity">
    <text evidence="3">Belongs to the enoyl-CoA hydratase/isomerase family.</text>
</comment>
<evidence type="ECO:0000256" key="1">
    <source>
        <dbReference type="ARBA" id="ARBA00004275"/>
    </source>
</evidence>
<proteinExistence type="inferred from homology"/>
<evidence type="ECO:0000256" key="3">
    <source>
        <dbReference type="ARBA" id="ARBA00005254"/>
    </source>
</evidence>
<dbReference type="InterPro" id="IPR029045">
    <property type="entry name" value="ClpP/crotonase-like_dom_sf"/>
</dbReference>
<dbReference type="GeneID" id="90026904"/>
<keyword evidence="7" id="KW-1185">Reference proteome</keyword>
<gene>
    <name evidence="6" type="primary">ECI1</name>
    <name evidence="6" type="ORF">LTR05_000990</name>
</gene>
<dbReference type="RefSeq" id="XP_064752637.1">
    <property type="nucleotide sequence ID" value="XM_064901561.1"/>
</dbReference>
<dbReference type="FunFam" id="3.90.226.10:FF:000048">
    <property type="entry name" value="3,2-trans-enoyl-CoA isomerase"/>
    <property type="match status" value="1"/>
</dbReference>
<reference evidence="6 7" key="1">
    <citation type="submission" date="2023-08" db="EMBL/GenBank/DDBJ databases">
        <title>Black Yeasts Isolated from many extreme environments.</title>
        <authorList>
            <person name="Coleine C."/>
            <person name="Stajich J.E."/>
            <person name="Selbmann L."/>
        </authorList>
    </citation>
    <scope>NUCLEOTIDE SEQUENCE [LARGE SCALE GENOMIC DNA]</scope>
    <source>
        <strain evidence="6 7">CCFEE 5910</strain>
    </source>
</reference>
<dbReference type="PANTHER" id="PTHR43684">
    <property type="match status" value="1"/>
</dbReference>
<dbReference type="GO" id="GO:0005782">
    <property type="term" value="C:peroxisomal matrix"/>
    <property type="evidence" value="ECO:0007669"/>
    <property type="project" value="TreeGrafter"/>
</dbReference>
<evidence type="ECO:0000256" key="2">
    <source>
        <dbReference type="ARBA" id="ARBA00005005"/>
    </source>
</evidence>
<dbReference type="Gene3D" id="3.90.226.10">
    <property type="entry name" value="2-enoyl-CoA Hydratase, Chain A, domain 1"/>
    <property type="match status" value="1"/>
</dbReference>
<evidence type="ECO:0000313" key="7">
    <source>
        <dbReference type="Proteomes" id="UP001309876"/>
    </source>
</evidence>
<comment type="caution">
    <text evidence="6">The sequence shown here is derived from an EMBL/GenBank/DDBJ whole genome shotgun (WGS) entry which is preliminary data.</text>
</comment>
<dbReference type="InterPro" id="IPR051053">
    <property type="entry name" value="ECH/Chromodomain_protein"/>
</dbReference>
<dbReference type="InterPro" id="IPR001753">
    <property type="entry name" value="Enoyl-CoA_hydra/iso"/>
</dbReference>
<organism evidence="6 7">
    <name type="scientific">Lithohypha guttulata</name>
    <dbReference type="NCBI Taxonomy" id="1690604"/>
    <lineage>
        <taxon>Eukaryota</taxon>
        <taxon>Fungi</taxon>
        <taxon>Dikarya</taxon>
        <taxon>Ascomycota</taxon>
        <taxon>Pezizomycotina</taxon>
        <taxon>Eurotiomycetes</taxon>
        <taxon>Chaetothyriomycetidae</taxon>
        <taxon>Chaetothyriales</taxon>
        <taxon>Trichomeriaceae</taxon>
        <taxon>Lithohypha</taxon>
    </lineage>
</organism>
<dbReference type="AlphaFoldDB" id="A0AAN7YJU1"/>
<accession>A0AAN7YJU1</accession>
<dbReference type="EC" id="5.3.3.8" evidence="6"/>
<comment type="pathway">
    <text evidence="2">Lipid metabolism; fatty acid beta-oxidation.</text>
</comment>
<dbReference type="Pfam" id="PF00378">
    <property type="entry name" value="ECH_1"/>
    <property type="match status" value="1"/>
</dbReference>
<comment type="subcellular location">
    <subcellularLocation>
        <location evidence="1">Peroxisome</location>
    </subcellularLocation>
</comment>
<evidence type="ECO:0000256" key="4">
    <source>
        <dbReference type="ARBA" id="ARBA00023140"/>
    </source>
</evidence>
<dbReference type="SUPFAM" id="SSF52096">
    <property type="entry name" value="ClpP/crotonase"/>
    <property type="match status" value="1"/>
</dbReference>
<dbReference type="CDD" id="cd06558">
    <property type="entry name" value="crotonase-like"/>
    <property type="match status" value="1"/>
</dbReference>
<evidence type="ECO:0000313" key="6">
    <source>
        <dbReference type="EMBL" id="KAK5090813.1"/>
    </source>
</evidence>
<dbReference type="Proteomes" id="UP001309876">
    <property type="component" value="Unassembled WGS sequence"/>
</dbReference>
<dbReference type="GO" id="GO:0006635">
    <property type="term" value="P:fatty acid beta-oxidation"/>
    <property type="evidence" value="ECO:0007669"/>
    <property type="project" value="TreeGrafter"/>
</dbReference>
<protein>
    <submittedName>
        <fullName evidence="6">Dodecenoyl-CoA isomerase</fullName>
        <ecNumber evidence="6">5.3.3.8</ecNumber>
    </submittedName>
</protein>